<gene>
    <name evidence="9" type="primary">SNX22</name>
</gene>
<dbReference type="GeneID" id="103263041"/>
<comment type="subcellular location">
    <subcellularLocation>
        <location evidence="1">Cytoplasmic vesicle membrane</location>
        <topology evidence="1">Peripheral membrane protein</topology>
        <orientation evidence="1">Cytoplasmic side</orientation>
    </subcellularLocation>
</comment>
<evidence type="ECO:0000313" key="8">
    <source>
        <dbReference type="Proteomes" id="UP000189704"/>
    </source>
</evidence>
<keyword evidence="7" id="KW-0968">Cytoplasmic vesicle</keyword>
<evidence type="ECO:0000256" key="1">
    <source>
        <dbReference type="ARBA" id="ARBA00004180"/>
    </source>
</evidence>
<organism evidence="8 9">
    <name type="scientific">Carlito syrichta</name>
    <name type="common">Philippine tarsier</name>
    <name type="synonym">Tarsius syrichta</name>
    <dbReference type="NCBI Taxonomy" id="1868482"/>
    <lineage>
        <taxon>Eukaryota</taxon>
        <taxon>Metazoa</taxon>
        <taxon>Chordata</taxon>
        <taxon>Craniata</taxon>
        <taxon>Vertebrata</taxon>
        <taxon>Euteleostomi</taxon>
        <taxon>Mammalia</taxon>
        <taxon>Eutheria</taxon>
        <taxon>Euarchontoglires</taxon>
        <taxon>Primates</taxon>
        <taxon>Haplorrhini</taxon>
        <taxon>Tarsiiformes</taxon>
        <taxon>Tarsiidae</taxon>
        <taxon>Carlito</taxon>
    </lineage>
</organism>
<dbReference type="OrthoDB" id="93876at2759"/>
<keyword evidence="6" id="KW-0472">Membrane</keyword>
<dbReference type="GO" id="GO:1901981">
    <property type="term" value="F:phosphatidylinositol phosphate binding"/>
    <property type="evidence" value="ECO:0007669"/>
    <property type="project" value="TreeGrafter"/>
</dbReference>
<evidence type="ECO:0000256" key="2">
    <source>
        <dbReference type="ARBA" id="ARBA00010883"/>
    </source>
</evidence>
<dbReference type="AlphaFoldDB" id="A0A3Q0E5Y4"/>
<keyword evidence="4" id="KW-0653">Protein transport</keyword>
<proteinExistence type="inferred from homology"/>
<evidence type="ECO:0000256" key="7">
    <source>
        <dbReference type="ARBA" id="ARBA00023329"/>
    </source>
</evidence>
<dbReference type="STRING" id="1868482.ENSTSYP00000020169"/>
<evidence type="ECO:0000256" key="3">
    <source>
        <dbReference type="ARBA" id="ARBA00022448"/>
    </source>
</evidence>
<dbReference type="PANTHER" id="PTHR15813:SF8">
    <property type="entry name" value="SORTING NEXIN-22"/>
    <property type="match status" value="1"/>
</dbReference>
<keyword evidence="8" id="KW-1185">Reference proteome</keyword>
<name>A0A3Q0E5Y4_CARSF</name>
<keyword evidence="3" id="KW-0813">Transport</keyword>
<dbReference type="CTD" id="79856"/>
<reference evidence="9" key="1">
    <citation type="submission" date="2025-08" db="UniProtKB">
        <authorList>
            <consortium name="RefSeq"/>
        </authorList>
    </citation>
    <scope>IDENTIFICATION</scope>
</reference>
<dbReference type="GO" id="GO:0030659">
    <property type="term" value="C:cytoplasmic vesicle membrane"/>
    <property type="evidence" value="ECO:0007669"/>
    <property type="project" value="UniProtKB-SubCell"/>
</dbReference>
<accession>A0A3Q0E5Y4</accession>
<dbReference type="RefSeq" id="XP_021569413.1">
    <property type="nucleotide sequence ID" value="XM_021713738.1"/>
</dbReference>
<dbReference type="InterPro" id="IPR052467">
    <property type="entry name" value="Sorting_nexin_PX-domain"/>
</dbReference>
<keyword evidence="5" id="KW-0446">Lipid-binding</keyword>
<evidence type="ECO:0000256" key="6">
    <source>
        <dbReference type="ARBA" id="ARBA00023136"/>
    </source>
</evidence>
<comment type="similarity">
    <text evidence="2">Belongs to the sorting nexin family.</text>
</comment>
<dbReference type="Proteomes" id="UP000189704">
    <property type="component" value="Unplaced"/>
</dbReference>
<sequence length="128" mass="13804">MSASIFAPALPALRPWSCIQAGILFLNQEVPRELLEFLRLRHFPSDPKASSWGSLGEFLPSDSSPQLQHRPVVSFCVDPYICAPSPEPLPNMVVNGVFQGLYSIGIGTSPSKAQPEAACHLAPLPPTP</sequence>
<evidence type="ECO:0000313" key="9">
    <source>
        <dbReference type="RefSeq" id="XP_021569413.1"/>
    </source>
</evidence>
<protein>
    <submittedName>
        <fullName evidence="9">Sorting nexin-22</fullName>
    </submittedName>
</protein>
<evidence type="ECO:0000256" key="4">
    <source>
        <dbReference type="ARBA" id="ARBA00022927"/>
    </source>
</evidence>
<evidence type="ECO:0000256" key="5">
    <source>
        <dbReference type="ARBA" id="ARBA00023121"/>
    </source>
</evidence>
<dbReference type="PANTHER" id="PTHR15813">
    <property type="entry name" value="SORTING NEXIN-22 AND 24"/>
    <property type="match status" value="1"/>
</dbReference>
<dbReference type="KEGG" id="csyr:103263041"/>
<dbReference type="GO" id="GO:0015031">
    <property type="term" value="P:protein transport"/>
    <property type="evidence" value="ECO:0007669"/>
    <property type="project" value="UniProtKB-KW"/>
</dbReference>